<evidence type="ECO:0000259" key="2">
    <source>
        <dbReference type="Pfam" id="PF00496"/>
    </source>
</evidence>
<sequence>MRFSRISTFASVAAISVLALSGCGGGTAGGGETDSSAIITADSVEPQNPLVPTNTSENGGGVVVGSIFSGLIAYDEDGKPQNDLADSIDSDDNQNWTIKIKKDKKFTNGEPVTAQSFVDSWNYGAAVKNAQSGANFFSPIEGYDDVSKEGSEEDKMSGLQVVDDNTFTVKLKSPQSDFNLRLGYSAYVPMPESAFKDMKAFGENPVGYGPYKMAKEGAWQHNTQIDLVKNDDYDGPQKAKNGGVTFKLYQNPDTAYQDLLANNLDVLQQIPTSALGNYKDDLGDRSLDEPYAGNQTIAIPYYLKNWSGEAGKLRRQALSMAIDRDEVIKVILNGTRKPATDMTAPVLEGYKDDVKNSENTKFDKDKAKELWEQAEKIQPYDTSEKFTVAYNADAGGHKKWVDAVTNQIKNNLGIEAEGKSYSTFKEVRTDATSGKLTGAVRSGWLGDYPSLYNFMEPTYTKGANSNDSKYDNPEFEKKLDEGLQAKDKNAANKAFQEADSMLLEDLPAIPLWYQQANMGWSESVSNVKASWNGTPMYFDVEKSS</sequence>
<protein>
    <submittedName>
        <fullName evidence="3">ABC transporter substrate-binding protein</fullName>
    </submittedName>
</protein>
<feature type="domain" description="Solute-binding protein family 5" evidence="2">
    <location>
        <begin position="79"/>
        <end position="465"/>
    </location>
</feature>
<name>A0A7K1LFJ4_9MICC</name>
<dbReference type="EMBL" id="WOGT01000001">
    <property type="protein sequence ID" value="MUN53967.1"/>
    <property type="molecule type" value="Genomic_DNA"/>
</dbReference>
<dbReference type="OrthoDB" id="9046151at2"/>
<dbReference type="GO" id="GO:0015833">
    <property type="term" value="P:peptide transport"/>
    <property type="evidence" value="ECO:0007669"/>
    <property type="project" value="TreeGrafter"/>
</dbReference>
<dbReference type="InterPro" id="IPR000914">
    <property type="entry name" value="SBP_5_dom"/>
</dbReference>
<dbReference type="Gene3D" id="3.90.76.10">
    <property type="entry name" value="Dipeptide-binding Protein, Domain 1"/>
    <property type="match status" value="1"/>
</dbReference>
<accession>A0A7K1LFJ4</accession>
<dbReference type="SUPFAM" id="SSF53850">
    <property type="entry name" value="Periplasmic binding protein-like II"/>
    <property type="match status" value="1"/>
</dbReference>
<dbReference type="InterPro" id="IPR030678">
    <property type="entry name" value="Peptide/Ni-bd"/>
</dbReference>
<dbReference type="PANTHER" id="PTHR30290:SF83">
    <property type="entry name" value="ABC TRANSPORTER SUBSTRATE-BINDING PROTEIN"/>
    <property type="match status" value="1"/>
</dbReference>
<reference evidence="3 4" key="1">
    <citation type="submission" date="2019-12" db="EMBL/GenBank/DDBJ databases">
        <authorList>
            <person name="Li J."/>
            <person name="Shi Y."/>
            <person name="Xu G."/>
            <person name="Xiao D."/>
            <person name="Ran X."/>
        </authorList>
    </citation>
    <scope>NUCLEOTIDE SEQUENCE [LARGE SCALE GENOMIC DNA]</scope>
    <source>
        <strain evidence="3 4">JCM 15915</strain>
    </source>
</reference>
<dbReference type="RefSeq" id="WP_129314064.1">
    <property type="nucleotide sequence ID" value="NZ_NOIQ01000001.1"/>
</dbReference>
<dbReference type="Pfam" id="PF00496">
    <property type="entry name" value="SBP_bac_5"/>
    <property type="match status" value="1"/>
</dbReference>
<dbReference type="AlphaFoldDB" id="A0A7K1LFJ4"/>
<keyword evidence="1" id="KW-0732">Signal</keyword>
<dbReference type="GO" id="GO:0042597">
    <property type="term" value="C:periplasmic space"/>
    <property type="evidence" value="ECO:0007669"/>
    <property type="project" value="UniProtKB-ARBA"/>
</dbReference>
<feature type="signal peptide" evidence="1">
    <location>
        <begin position="1"/>
        <end position="28"/>
    </location>
</feature>
<dbReference type="PANTHER" id="PTHR30290">
    <property type="entry name" value="PERIPLASMIC BINDING COMPONENT OF ABC TRANSPORTER"/>
    <property type="match status" value="1"/>
</dbReference>
<dbReference type="CDD" id="cd00995">
    <property type="entry name" value="PBP2_NikA_DppA_OppA_like"/>
    <property type="match status" value="1"/>
</dbReference>
<proteinExistence type="predicted"/>
<keyword evidence="4" id="KW-1185">Reference proteome</keyword>
<dbReference type="PROSITE" id="PS51257">
    <property type="entry name" value="PROKAR_LIPOPROTEIN"/>
    <property type="match status" value="1"/>
</dbReference>
<evidence type="ECO:0000313" key="3">
    <source>
        <dbReference type="EMBL" id="MUN53967.1"/>
    </source>
</evidence>
<evidence type="ECO:0000313" key="4">
    <source>
        <dbReference type="Proteomes" id="UP000462152"/>
    </source>
</evidence>
<dbReference type="Proteomes" id="UP000462152">
    <property type="component" value="Unassembled WGS sequence"/>
</dbReference>
<dbReference type="PIRSF" id="PIRSF002741">
    <property type="entry name" value="MppA"/>
    <property type="match status" value="1"/>
</dbReference>
<dbReference type="GO" id="GO:0043190">
    <property type="term" value="C:ATP-binding cassette (ABC) transporter complex"/>
    <property type="evidence" value="ECO:0007669"/>
    <property type="project" value="InterPro"/>
</dbReference>
<organism evidence="3 4">
    <name type="scientific">Rothia koreensis</name>
    <dbReference type="NCBI Taxonomy" id="592378"/>
    <lineage>
        <taxon>Bacteria</taxon>
        <taxon>Bacillati</taxon>
        <taxon>Actinomycetota</taxon>
        <taxon>Actinomycetes</taxon>
        <taxon>Micrococcales</taxon>
        <taxon>Micrococcaceae</taxon>
        <taxon>Rothia</taxon>
    </lineage>
</organism>
<evidence type="ECO:0000256" key="1">
    <source>
        <dbReference type="SAM" id="SignalP"/>
    </source>
</evidence>
<dbReference type="InterPro" id="IPR039424">
    <property type="entry name" value="SBP_5"/>
</dbReference>
<feature type="chain" id="PRO_5039585912" evidence="1">
    <location>
        <begin position="29"/>
        <end position="544"/>
    </location>
</feature>
<gene>
    <name evidence="3" type="ORF">GMA10_01775</name>
</gene>
<comment type="caution">
    <text evidence="3">The sequence shown here is derived from an EMBL/GenBank/DDBJ whole genome shotgun (WGS) entry which is preliminary data.</text>
</comment>
<dbReference type="GO" id="GO:1904680">
    <property type="term" value="F:peptide transmembrane transporter activity"/>
    <property type="evidence" value="ECO:0007669"/>
    <property type="project" value="TreeGrafter"/>
</dbReference>
<dbReference type="Gene3D" id="3.40.190.10">
    <property type="entry name" value="Periplasmic binding protein-like II"/>
    <property type="match status" value="1"/>
</dbReference>
<dbReference type="Gene3D" id="3.10.105.10">
    <property type="entry name" value="Dipeptide-binding Protein, Domain 3"/>
    <property type="match status" value="1"/>
</dbReference>